<dbReference type="InterPro" id="IPR053197">
    <property type="entry name" value="F-box_SCFL_complex_component"/>
</dbReference>
<evidence type="ECO:0000313" key="2">
    <source>
        <dbReference type="EMBL" id="CAI0377099.1"/>
    </source>
</evidence>
<evidence type="ECO:0000313" key="3">
    <source>
        <dbReference type="Proteomes" id="UP001154282"/>
    </source>
</evidence>
<dbReference type="Pfam" id="PF00646">
    <property type="entry name" value="F-box"/>
    <property type="match status" value="1"/>
</dbReference>
<gene>
    <name evidence="2" type="ORF">LITE_LOCUS1327</name>
</gene>
<dbReference type="InterPro" id="IPR053781">
    <property type="entry name" value="F-box_AtFBL13-like"/>
</dbReference>
<dbReference type="CDD" id="cd22160">
    <property type="entry name" value="F-box_AtFBL13-like"/>
    <property type="match status" value="1"/>
</dbReference>
<dbReference type="AlphaFoldDB" id="A0AAV0GVU7"/>
<accession>A0AAV0GVU7</accession>
<sequence>MASSSKWSKKKRWRSQVIVGGEESSIDRLSDLPDGVLHHILSFLDTKCAVRTSLVSKRWRFLWRDVPALNFSRSVCKRTAFAEYIRNLLSLRSNDAPVASITFNFVYSWMVQPDMHLFDRIMKYAADSRRNGGHGLDHLSIAHAVCEIRFGMLAASIAAHHRESIKTLKVTKSDLDSGSGFGLGFSFLTALELRGCWLYTGREKLPVDPFAGLPCLNYLKLFNCSATSLVFKITGPQLLDFQIQKESHTSEKIEVFAPKLKSFRYSGFITELVKLSAPSLDWADIRIWWDPMKIEELELHCKYMKLLGELHNAKSLCLRFADIYDKSGPPKSREEQLSRLTSTPKIWEEDEFPLTSMKSLMESEASPFTRLKTLRVQYPQAPPKTPSEVINYFFERSPHRVGGKSVKFEKRKQMMKQRWLYV</sequence>
<keyword evidence="3" id="KW-1185">Reference proteome</keyword>
<dbReference type="Proteomes" id="UP001154282">
    <property type="component" value="Unassembled WGS sequence"/>
</dbReference>
<evidence type="ECO:0000259" key="1">
    <source>
        <dbReference type="PROSITE" id="PS50181"/>
    </source>
</evidence>
<dbReference type="PROSITE" id="PS50181">
    <property type="entry name" value="FBOX"/>
    <property type="match status" value="1"/>
</dbReference>
<organism evidence="2 3">
    <name type="scientific">Linum tenue</name>
    <dbReference type="NCBI Taxonomy" id="586396"/>
    <lineage>
        <taxon>Eukaryota</taxon>
        <taxon>Viridiplantae</taxon>
        <taxon>Streptophyta</taxon>
        <taxon>Embryophyta</taxon>
        <taxon>Tracheophyta</taxon>
        <taxon>Spermatophyta</taxon>
        <taxon>Magnoliopsida</taxon>
        <taxon>eudicotyledons</taxon>
        <taxon>Gunneridae</taxon>
        <taxon>Pentapetalae</taxon>
        <taxon>rosids</taxon>
        <taxon>fabids</taxon>
        <taxon>Malpighiales</taxon>
        <taxon>Linaceae</taxon>
        <taxon>Linum</taxon>
    </lineage>
</organism>
<feature type="domain" description="F-box" evidence="1">
    <location>
        <begin position="26"/>
        <end position="74"/>
    </location>
</feature>
<dbReference type="InterPro" id="IPR001810">
    <property type="entry name" value="F-box_dom"/>
</dbReference>
<dbReference type="SMART" id="SM00256">
    <property type="entry name" value="FBOX"/>
    <property type="match status" value="1"/>
</dbReference>
<name>A0AAV0GVU7_9ROSI</name>
<proteinExistence type="predicted"/>
<dbReference type="PANTHER" id="PTHR34223:SF51">
    <property type="entry name" value="OS06G0556300 PROTEIN"/>
    <property type="match status" value="1"/>
</dbReference>
<dbReference type="PANTHER" id="PTHR34223">
    <property type="entry name" value="OS11G0201299 PROTEIN"/>
    <property type="match status" value="1"/>
</dbReference>
<comment type="caution">
    <text evidence="2">The sequence shown here is derived from an EMBL/GenBank/DDBJ whole genome shotgun (WGS) entry which is preliminary data.</text>
</comment>
<reference evidence="2" key="1">
    <citation type="submission" date="2022-08" db="EMBL/GenBank/DDBJ databases">
        <authorList>
            <person name="Gutierrez-Valencia J."/>
        </authorList>
    </citation>
    <scope>NUCLEOTIDE SEQUENCE</scope>
</reference>
<dbReference type="SUPFAM" id="SSF81383">
    <property type="entry name" value="F-box domain"/>
    <property type="match status" value="1"/>
</dbReference>
<dbReference type="InterPro" id="IPR036047">
    <property type="entry name" value="F-box-like_dom_sf"/>
</dbReference>
<protein>
    <recommendedName>
        <fullName evidence="1">F-box domain-containing protein</fullName>
    </recommendedName>
</protein>
<dbReference type="Gene3D" id="1.20.1280.50">
    <property type="match status" value="1"/>
</dbReference>
<dbReference type="EMBL" id="CAMGYJ010000002">
    <property type="protein sequence ID" value="CAI0377099.1"/>
    <property type="molecule type" value="Genomic_DNA"/>
</dbReference>